<evidence type="ECO:0000256" key="8">
    <source>
        <dbReference type="SAM" id="Phobius"/>
    </source>
</evidence>
<dbReference type="GO" id="GO:0005886">
    <property type="term" value="C:plasma membrane"/>
    <property type="evidence" value="ECO:0007669"/>
    <property type="project" value="UniProtKB-SubCell"/>
</dbReference>
<dbReference type="EMBL" id="CAADRN010000179">
    <property type="protein sequence ID" value="VFU14664.1"/>
    <property type="molecule type" value="Genomic_DNA"/>
</dbReference>
<dbReference type="GO" id="GO:0005385">
    <property type="term" value="F:zinc ion transmembrane transporter activity"/>
    <property type="evidence" value="ECO:0007669"/>
    <property type="project" value="TreeGrafter"/>
</dbReference>
<protein>
    <submittedName>
        <fullName evidence="9">Zinc transporter ZupT</fullName>
    </submittedName>
</protein>
<evidence type="ECO:0000256" key="4">
    <source>
        <dbReference type="ARBA" id="ARBA00022692"/>
    </source>
</evidence>
<dbReference type="PANTHER" id="PTHR11040:SF211">
    <property type="entry name" value="ZINC TRANSPORTER ZIP11"/>
    <property type="match status" value="1"/>
</dbReference>
<dbReference type="PANTHER" id="PTHR11040">
    <property type="entry name" value="ZINC/IRON TRANSPORTER"/>
    <property type="match status" value="1"/>
</dbReference>
<feature type="transmembrane region" description="Helical" evidence="8">
    <location>
        <begin position="219"/>
        <end position="238"/>
    </location>
</feature>
<organism evidence="9">
    <name type="scientific">anaerobic digester metagenome</name>
    <dbReference type="NCBI Taxonomy" id="1263854"/>
    <lineage>
        <taxon>unclassified sequences</taxon>
        <taxon>metagenomes</taxon>
        <taxon>ecological metagenomes</taxon>
    </lineage>
</organism>
<sequence>MGSIILLGLVAGLGTCLGALLVIACGSLRPGAVSLMLGLASGIMVAVILCDLLPSSLEYGNPLMALKGFLGGTLLMAALDLLLNLLSPAARPGRDYLKMGYLIALGIALHDLPEGFAIAAGFAAAEKLGPILVIAIGLHNIPEGMATAAPLRYGGCSGARVLAINMLISLVTPLGTFIGLVLVEASRTFIGLLLAFAAGAMTYIVLGELAPESRRGSKPLAHLGMLAGFLLILSLGFIV</sequence>
<evidence type="ECO:0000256" key="6">
    <source>
        <dbReference type="ARBA" id="ARBA00022989"/>
    </source>
</evidence>
<feature type="transmembrane region" description="Helical" evidence="8">
    <location>
        <begin position="6"/>
        <end position="28"/>
    </location>
</feature>
<feature type="transmembrane region" description="Helical" evidence="8">
    <location>
        <begin position="161"/>
        <end position="183"/>
    </location>
</feature>
<evidence type="ECO:0000256" key="5">
    <source>
        <dbReference type="ARBA" id="ARBA00022833"/>
    </source>
</evidence>
<comment type="subcellular location">
    <subcellularLocation>
        <location evidence="1">Cell membrane</location>
        <topology evidence="1">Multi-pass membrane protein</topology>
    </subcellularLocation>
</comment>
<evidence type="ECO:0000256" key="2">
    <source>
        <dbReference type="ARBA" id="ARBA00006939"/>
    </source>
</evidence>
<reference evidence="9" key="1">
    <citation type="submission" date="2019-03" db="EMBL/GenBank/DDBJ databases">
        <authorList>
            <person name="Hao L."/>
        </authorList>
    </citation>
    <scope>NUCLEOTIDE SEQUENCE</scope>
</reference>
<evidence type="ECO:0000256" key="3">
    <source>
        <dbReference type="ARBA" id="ARBA00022475"/>
    </source>
</evidence>
<gene>
    <name evidence="9" type="primary">zupT</name>
    <name evidence="9" type="ORF">SCFA_260006</name>
</gene>
<dbReference type="Pfam" id="PF02535">
    <property type="entry name" value="Zip"/>
    <property type="match status" value="1"/>
</dbReference>
<evidence type="ECO:0000313" key="9">
    <source>
        <dbReference type="EMBL" id="VFU14664.1"/>
    </source>
</evidence>
<feature type="transmembrane region" description="Helical" evidence="8">
    <location>
        <begin position="69"/>
        <end position="87"/>
    </location>
</feature>
<comment type="similarity">
    <text evidence="2">Belongs to the ZIP transporter (TC 2.A.5) family.</text>
</comment>
<keyword evidence="6 8" id="KW-1133">Transmembrane helix</keyword>
<evidence type="ECO:0000256" key="7">
    <source>
        <dbReference type="ARBA" id="ARBA00023136"/>
    </source>
</evidence>
<keyword evidence="5" id="KW-0862">Zinc</keyword>
<dbReference type="AlphaFoldDB" id="A0A485M0E9"/>
<keyword evidence="3" id="KW-1003">Cell membrane</keyword>
<accession>A0A485M0E9</accession>
<dbReference type="InterPro" id="IPR003689">
    <property type="entry name" value="ZIP"/>
</dbReference>
<name>A0A485M0E9_9ZZZZ</name>
<feature type="transmembrane region" description="Helical" evidence="8">
    <location>
        <begin position="35"/>
        <end position="57"/>
    </location>
</feature>
<feature type="transmembrane region" description="Helical" evidence="8">
    <location>
        <begin position="189"/>
        <end position="207"/>
    </location>
</feature>
<keyword evidence="7 8" id="KW-0472">Membrane</keyword>
<evidence type="ECO:0000256" key="1">
    <source>
        <dbReference type="ARBA" id="ARBA00004651"/>
    </source>
</evidence>
<feature type="transmembrane region" description="Helical" evidence="8">
    <location>
        <begin position="99"/>
        <end position="125"/>
    </location>
</feature>
<proteinExistence type="inferred from homology"/>
<keyword evidence="4 8" id="KW-0812">Transmembrane</keyword>